<keyword evidence="15" id="KW-0413">Isomerase</keyword>
<dbReference type="EMBL" id="CP036313">
    <property type="protein sequence ID" value="QBH13881.1"/>
    <property type="molecule type" value="Genomic_DNA"/>
</dbReference>
<keyword evidence="17" id="KW-1185">Reference proteome</keyword>
<comment type="similarity">
    <text evidence="9 13">Belongs to the QueA family.</text>
</comment>
<reference evidence="14 17" key="2">
    <citation type="submission" date="2019-02" db="EMBL/GenBank/DDBJ databases">
        <title>Complete genome sequence of Desulfobacter hydrogenophilus AcRS1.</title>
        <authorList>
            <person name="Marietou A."/>
            <person name="Lund M.B."/>
            <person name="Marshall I.P.G."/>
            <person name="Schreiber L."/>
            <person name="Jorgensen B."/>
        </authorList>
    </citation>
    <scope>NUCLEOTIDE SEQUENCE [LARGE SCALE GENOMIC DNA]</scope>
    <source>
        <strain evidence="14 17">AcRS1</strain>
    </source>
</reference>
<gene>
    <name evidence="13 14" type="primary">queA</name>
    <name evidence="15" type="ORF">DO021_10030</name>
    <name evidence="14" type="ORF">EYB58_13675</name>
</gene>
<dbReference type="InterPro" id="IPR042119">
    <property type="entry name" value="QueA_dom2"/>
</dbReference>
<dbReference type="EMBL" id="QLNI01000018">
    <property type="protein sequence ID" value="RAM02110.1"/>
    <property type="molecule type" value="Genomic_DNA"/>
</dbReference>
<dbReference type="GO" id="GO:0005737">
    <property type="term" value="C:cytoplasm"/>
    <property type="evidence" value="ECO:0007669"/>
    <property type="project" value="UniProtKB-SubCell"/>
</dbReference>
<sequence>MYNLSDYCYNLPDSLIAQAPCEHRSLSRLMYLDRKNHGISHRRFFDIADLLRPGDLLVVNDTRVVPARLLGHKPTGGRVEVLIIDYAAGMKHLAETGSFQCDCLIRASRRPEPGTVLDLGQDIKATVMEHRDRISVVSFGGGHHFLSQLKKTGKMPLPPYIKRNQNPGPGEGIPAHMDEHRDRHDYQTVYANAEGAVAAPTAGLHFTKELLATLSEKGVDVARITLHVGYGTFVPVRVKDIRDHQIHSEYFIIDDQTAETINRARSDGRRVIAVGTTSVRTLEFCTNERGRISAGQGRCDLFIYPGYRFKCVDAMITNFHLPESTLLMLISAFYDRERILDAYKVAVAEKYRFFSYGDAMFIE</sequence>
<protein>
    <recommendedName>
        <fullName evidence="11 13">S-adenosylmethionine:tRNA ribosyltransferase-isomerase</fullName>
        <ecNumber evidence="10 13">2.4.99.17</ecNumber>
    </recommendedName>
    <alternativeName>
        <fullName evidence="12 13">Queuosine biosynthesis protein QueA</fullName>
    </alternativeName>
</protein>
<evidence type="ECO:0000256" key="12">
    <source>
        <dbReference type="ARBA" id="ARBA00076160"/>
    </source>
</evidence>
<dbReference type="EC" id="2.4.99.17" evidence="10 13"/>
<evidence type="ECO:0000256" key="1">
    <source>
        <dbReference type="ARBA" id="ARBA00004496"/>
    </source>
</evidence>
<dbReference type="Gene3D" id="2.40.10.240">
    <property type="entry name" value="QueA-like"/>
    <property type="match status" value="1"/>
</dbReference>
<keyword evidence="4 13" id="KW-0963">Cytoplasm</keyword>
<dbReference type="PANTHER" id="PTHR30307:SF0">
    <property type="entry name" value="S-ADENOSYLMETHIONINE:TRNA RIBOSYLTRANSFERASE-ISOMERASE"/>
    <property type="match status" value="1"/>
</dbReference>
<evidence type="ECO:0000313" key="16">
    <source>
        <dbReference type="Proteomes" id="UP000248798"/>
    </source>
</evidence>
<dbReference type="GO" id="GO:0051075">
    <property type="term" value="F:S-adenosylmethionine:tRNA ribosyltransferase-isomerase activity"/>
    <property type="evidence" value="ECO:0007669"/>
    <property type="project" value="UniProtKB-EC"/>
</dbReference>
<evidence type="ECO:0000313" key="15">
    <source>
        <dbReference type="EMBL" id="RAM02110.1"/>
    </source>
</evidence>
<accession>A0A328FED3</accession>
<comment type="catalytic activity">
    <reaction evidence="8 13">
        <text>7-aminomethyl-7-carbaguanosine(34) in tRNA + S-adenosyl-L-methionine = epoxyqueuosine(34) in tRNA + adenine + L-methionine + 2 H(+)</text>
        <dbReference type="Rhea" id="RHEA:32155"/>
        <dbReference type="Rhea" id="RHEA-COMP:10342"/>
        <dbReference type="Rhea" id="RHEA-COMP:18582"/>
        <dbReference type="ChEBI" id="CHEBI:15378"/>
        <dbReference type="ChEBI" id="CHEBI:16708"/>
        <dbReference type="ChEBI" id="CHEBI:57844"/>
        <dbReference type="ChEBI" id="CHEBI:59789"/>
        <dbReference type="ChEBI" id="CHEBI:82833"/>
        <dbReference type="ChEBI" id="CHEBI:194443"/>
        <dbReference type="EC" id="2.4.99.17"/>
    </reaction>
</comment>
<comment type="function">
    <text evidence="13">Transfers and isomerizes the ribose moiety from AdoMet to the 7-aminomethyl group of 7-deazaguanine (preQ1-tRNA) to give epoxyqueuosine (oQ-tRNA).</text>
</comment>
<dbReference type="NCBIfam" id="NF001140">
    <property type="entry name" value="PRK00147.1"/>
    <property type="match status" value="1"/>
</dbReference>
<keyword evidence="5 13" id="KW-0808">Transferase</keyword>
<evidence type="ECO:0000256" key="11">
    <source>
        <dbReference type="ARBA" id="ARBA00069325"/>
    </source>
</evidence>
<dbReference type="OrthoDB" id="9805933at2"/>
<evidence type="ECO:0000256" key="5">
    <source>
        <dbReference type="ARBA" id="ARBA00022679"/>
    </source>
</evidence>
<dbReference type="InterPro" id="IPR042118">
    <property type="entry name" value="QueA_dom1"/>
</dbReference>
<keyword evidence="6 13" id="KW-0949">S-adenosyl-L-methionine</keyword>
<evidence type="ECO:0000313" key="17">
    <source>
        <dbReference type="Proteomes" id="UP000293902"/>
    </source>
</evidence>
<dbReference type="InterPro" id="IPR036100">
    <property type="entry name" value="QueA_sf"/>
</dbReference>
<keyword evidence="15" id="KW-0328">Glycosyltransferase</keyword>
<evidence type="ECO:0000256" key="3">
    <source>
        <dbReference type="ARBA" id="ARBA00011245"/>
    </source>
</evidence>
<dbReference type="HAMAP" id="MF_00113">
    <property type="entry name" value="QueA"/>
    <property type="match status" value="1"/>
</dbReference>
<dbReference type="Proteomes" id="UP000293902">
    <property type="component" value="Chromosome"/>
</dbReference>
<evidence type="ECO:0000256" key="8">
    <source>
        <dbReference type="ARBA" id="ARBA00052751"/>
    </source>
</evidence>
<keyword evidence="7 13" id="KW-0671">Queuosine biosynthesis</keyword>
<dbReference type="PANTHER" id="PTHR30307">
    <property type="entry name" value="S-ADENOSYLMETHIONINE:TRNA RIBOSYLTRANSFERASE-ISOMERASE"/>
    <property type="match status" value="1"/>
</dbReference>
<evidence type="ECO:0000256" key="9">
    <source>
        <dbReference type="ARBA" id="ARBA00061210"/>
    </source>
</evidence>
<comment type="subcellular location">
    <subcellularLocation>
        <location evidence="1 13">Cytoplasm</location>
    </subcellularLocation>
</comment>
<comment type="pathway">
    <text evidence="2 13">tRNA modification; tRNA-queuosine biosynthesis.</text>
</comment>
<dbReference type="FunFam" id="3.40.1780.10:FF:000001">
    <property type="entry name" value="S-adenosylmethionine:tRNA ribosyltransferase-isomerase"/>
    <property type="match status" value="1"/>
</dbReference>
<dbReference type="GO" id="GO:0008616">
    <property type="term" value="P:tRNA queuosine(34) biosynthetic process"/>
    <property type="evidence" value="ECO:0007669"/>
    <property type="project" value="UniProtKB-UniRule"/>
</dbReference>
<reference evidence="15 16" key="1">
    <citation type="submission" date="2018-06" db="EMBL/GenBank/DDBJ databases">
        <title>Complete Genome Sequence of Desulfobacter hydrogenophilus (DSM3380).</title>
        <authorList>
            <person name="Marietou A."/>
            <person name="Schreiber L."/>
            <person name="Marshall I."/>
            <person name="Jorgensen B."/>
        </authorList>
    </citation>
    <scope>NUCLEOTIDE SEQUENCE [LARGE SCALE GENOMIC DNA]</scope>
    <source>
        <strain evidence="15 16">DSM 3380</strain>
    </source>
</reference>
<dbReference type="Gene3D" id="3.40.1780.10">
    <property type="entry name" value="QueA-like"/>
    <property type="match status" value="1"/>
</dbReference>
<organism evidence="15 16">
    <name type="scientific">Desulfobacter hydrogenophilus</name>
    <dbReference type="NCBI Taxonomy" id="2291"/>
    <lineage>
        <taxon>Bacteria</taxon>
        <taxon>Pseudomonadati</taxon>
        <taxon>Thermodesulfobacteriota</taxon>
        <taxon>Desulfobacteria</taxon>
        <taxon>Desulfobacterales</taxon>
        <taxon>Desulfobacteraceae</taxon>
        <taxon>Desulfobacter</taxon>
    </lineage>
</organism>
<name>A0A328FED3_9BACT</name>
<comment type="subunit">
    <text evidence="3 13">Monomer.</text>
</comment>
<dbReference type="InterPro" id="IPR003699">
    <property type="entry name" value="QueA"/>
</dbReference>
<proteinExistence type="inferred from homology"/>
<dbReference type="Proteomes" id="UP000248798">
    <property type="component" value="Unassembled WGS sequence"/>
</dbReference>
<evidence type="ECO:0000256" key="2">
    <source>
        <dbReference type="ARBA" id="ARBA00004691"/>
    </source>
</evidence>
<evidence type="ECO:0000256" key="7">
    <source>
        <dbReference type="ARBA" id="ARBA00022785"/>
    </source>
</evidence>
<evidence type="ECO:0000256" key="4">
    <source>
        <dbReference type="ARBA" id="ARBA00022490"/>
    </source>
</evidence>
<dbReference type="Pfam" id="PF02547">
    <property type="entry name" value="Queuosine_synth"/>
    <property type="match status" value="1"/>
</dbReference>
<dbReference type="SUPFAM" id="SSF111337">
    <property type="entry name" value="QueA-like"/>
    <property type="match status" value="1"/>
</dbReference>
<dbReference type="AlphaFoldDB" id="A0A328FED3"/>
<evidence type="ECO:0000256" key="13">
    <source>
        <dbReference type="HAMAP-Rule" id="MF_00113"/>
    </source>
</evidence>
<evidence type="ECO:0000256" key="10">
    <source>
        <dbReference type="ARBA" id="ARBA00066503"/>
    </source>
</evidence>
<evidence type="ECO:0000313" key="14">
    <source>
        <dbReference type="EMBL" id="QBH13881.1"/>
    </source>
</evidence>
<evidence type="ECO:0000256" key="6">
    <source>
        <dbReference type="ARBA" id="ARBA00022691"/>
    </source>
</evidence>
<dbReference type="NCBIfam" id="TIGR00113">
    <property type="entry name" value="queA"/>
    <property type="match status" value="1"/>
</dbReference>
<dbReference type="UniPathway" id="UPA00392"/>
<dbReference type="RefSeq" id="WP_111956244.1">
    <property type="nucleotide sequence ID" value="NZ_CP036313.1"/>
</dbReference>